<comment type="caution">
    <text evidence="7">The sequence shown here is derived from an EMBL/GenBank/DDBJ whole genome shotgun (WGS) entry which is preliminary data.</text>
</comment>
<evidence type="ECO:0000256" key="1">
    <source>
        <dbReference type="ARBA" id="ARBA00007754"/>
    </source>
</evidence>
<feature type="compositionally biased region" description="Low complexity" evidence="5">
    <location>
        <begin position="317"/>
        <end position="334"/>
    </location>
</feature>
<dbReference type="SUPFAM" id="SSF51445">
    <property type="entry name" value="(Trans)glycosidases"/>
    <property type="match status" value="1"/>
</dbReference>
<feature type="active site" description="Nucleophile" evidence="4">
    <location>
        <position position="218"/>
    </location>
</feature>
<feature type="domain" description="GH26" evidence="6">
    <location>
        <begin position="1"/>
        <end position="308"/>
    </location>
</feature>
<accession>A0A845BFZ6</accession>
<dbReference type="GO" id="GO:0016985">
    <property type="term" value="F:mannan endo-1,4-beta-mannosidase activity"/>
    <property type="evidence" value="ECO:0007669"/>
    <property type="project" value="InterPro"/>
</dbReference>
<dbReference type="EMBL" id="SNVJ01000031">
    <property type="protein sequence ID" value="MXP65935.1"/>
    <property type="molecule type" value="Genomic_DNA"/>
</dbReference>
<dbReference type="PRINTS" id="PR00739">
    <property type="entry name" value="GLHYDRLASE26"/>
</dbReference>
<evidence type="ECO:0000313" key="7">
    <source>
        <dbReference type="EMBL" id="MXP65935.1"/>
    </source>
</evidence>
<evidence type="ECO:0000313" key="8">
    <source>
        <dbReference type="Proteomes" id="UP000460715"/>
    </source>
</evidence>
<comment type="similarity">
    <text evidence="1 4">Belongs to the glycosyl hydrolase 26 family.</text>
</comment>
<name>A0A845BFZ6_9PROT</name>
<dbReference type="PROSITE" id="PS51764">
    <property type="entry name" value="GH26"/>
    <property type="match status" value="1"/>
</dbReference>
<keyword evidence="8" id="KW-1185">Reference proteome</keyword>
<evidence type="ECO:0000256" key="5">
    <source>
        <dbReference type="SAM" id="MobiDB-lite"/>
    </source>
</evidence>
<feature type="non-terminal residue" evidence="7">
    <location>
        <position position="334"/>
    </location>
</feature>
<dbReference type="Gene3D" id="3.20.20.80">
    <property type="entry name" value="Glycosidases"/>
    <property type="match status" value="1"/>
</dbReference>
<dbReference type="GO" id="GO:0006080">
    <property type="term" value="P:substituted mannan metabolic process"/>
    <property type="evidence" value="ECO:0007669"/>
    <property type="project" value="InterPro"/>
</dbReference>
<evidence type="ECO:0000259" key="6">
    <source>
        <dbReference type="PROSITE" id="PS51764"/>
    </source>
</evidence>
<evidence type="ECO:0000256" key="3">
    <source>
        <dbReference type="ARBA" id="ARBA00023295"/>
    </source>
</evidence>
<feature type="active site" description="Proton donor" evidence="4">
    <location>
        <position position="108"/>
    </location>
</feature>
<evidence type="ECO:0000256" key="4">
    <source>
        <dbReference type="PROSITE-ProRule" id="PRU01100"/>
    </source>
</evidence>
<organism evidence="7 8">
    <name type="scientific">Teichococcus coralli</name>
    <dbReference type="NCBI Taxonomy" id="2545983"/>
    <lineage>
        <taxon>Bacteria</taxon>
        <taxon>Pseudomonadati</taxon>
        <taxon>Pseudomonadota</taxon>
        <taxon>Alphaproteobacteria</taxon>
        <taxon>Acetobacterales</taxon>
        <taxon>Roseomonadaceae</taxon>
        <taxon>Roseomonas</taxon>
    </lineage>
</organism>
<dbReference type="AlphaFoldDB" id="A0A845BFZ6"/>
<evidence type="ECO:0000256" key="2">
    <source>
        <dbReference type="ARBA" id="ARBA00022801"/>
    </source>
</evidence>
<reference evidence="7 8" key="1">
    <citation type="submission" date="2019-03" db="EMBL/GenBank/DDBJ databases">
        <title>Roseomonas sp. a novel Roseomonas species isolated from Sea whip Gorgonian.</title>
        <authorList>
            <person name="Li F."/>
            <person name="Pan X."/>
            <person name="Huang S."/>
            <person name="Li Z."/>
            <person name="Meng B."/>
        </authorList>
    </citation>
    <scope>NUCLEOTIDE SEQUENCE [LARGE SCALE GENOMIC DNA]</scope>
    <source>
        <strain evidence="7 8">M0104</strain>
    </source>
</reference>
<protein>
    <recommendedName>
        <fullName evidence="6">GH26 domain-containing protein</fullName>
    </recommendedName>
</protein>
<dbReference type="Proteomes" id="UP000460715">
    <property type="component" value="Unassembled WGS sequence"/>
</dbReference>
<dbReference type="Pfam" id="PF02156">
    <property type="entry name" value="Glyco_hydro_26"/>
    <property type="match status" value="1"/>
</dbReference>
<dbReference type="RefSeq" id="WP_160939343.1">
    <property type="nucleotide sequence ID" value="NZ_SNVJ01000031.1"/>
</dbReference>
<keyword evidence="2 4" id="KW-0378">Hydrolase</keyword>
<proteinExistence type="inferred from homology"/>
<dbReference type="InterPro" id="IPR000805">
    <property type="entry name" value="Glyco_hydro_26"/>
</dbReference>
<dbReference type="PANTHER" id="PTHR40079:SF4">
    <property type="entry name" value="GH26 DOMAIN-CONTAINING PROTEIN-RELATED"/>
    <property type="match status" value="1"/>
</dbReference>
<feature type="region of interest" description="Disordered" evidence="5">
    <location>
        <begin position="288"/>
        <end position="334"/>
    </location>
</feature>
<sequence>MAAFGVYVGNSTADLNKFSSWLGDKPDYVHGVVGYANWTDYVSSASWQAGLWKSTGIDVQWSVPIISKEGNLGTAASGAYNTYYKQVAEALLKNTPGDGPIMVRTGWEANGDWFFWNAIGKEEAFKGAFRQMASTFKQVSDRFQFEWNINHANGGTNPESIYPGDEYVDVIGMDFYYKPEYQGSDPAKAFYQIRDEKYGLQWLENFAAAHGKPTAYSEWGVTGNNAAPFVQLAKQWFDSHNVVLQSYWDSDSAYPGKLSDGTDANTGAAFKAAFANWGSGDMTWADFGGGSSAPVPAPEAMPDVPTQNGGDATAGKPPGADDPVVPTAPVVTAP</sequence>
<dbReference type="OrthoDB" id="7230458at2"/>
<keyword evidence="3 4" id="KW-0326">Glycosidase</keyword>
<dbReference type="InterPro" id="IPR022790">
    <property type="entry name" value="GH26_dom"/>
</dbReference>
<dbReference type="PANTHER" id="PTHR40079">
    <property type="entry name" value="MANNAN ENDO-1,4-BETA-MANNOSIDASE E-RELATED"/>
    <property type="match status" value="1"/>
</dbReference>
<dbReference type="InterPro" id="IPR017853">
    <property type="entry name" value="GH"/>
</dbReference>
<gene>
    <name evidence="7" type="ORF">E0493_21545</name>
</gene>